<proteinExistence type="predicted"/>
<evidence type="ECO:0000313" key="5">
    <source>
        <dbReference type="Proteomes" id="UP000075604"/>
    </source>
</evidence>
<evidence type="ECO:0000259" key="1">
    <source>
        <dbReference type="Pfam" id="PF20247"/>
    </source>
</evidence>
<sequence>MVEHLDREFRKFRALKTLELGPELEIAICHALRRCLPGRAGICRGWVVDVAGDQQGDDIIIYDAARFPTLRALGGDLAIRERVPAEAVLAYIEVKHTLYAQAKVPDKNQGQSLVTACRQVAAVKQLKRAPVPLEMITPRIGLPDGSIKRRPGFPAIRNPWYAAVWALNVRVDRHLKHDPAEAVKQRIAEIRSAGTRGAHLPDVIAAGSVLTTPALRGERSMDPRPFIARDTKLVITNGMKALGAAVWHLSWAIDDMLLGEIPWRRMLAKQLQRAEDEHGSVRLDLTRPRRRI</sequence>
<dbReference type="EMBL" id="JEME01002477">
    <property type="protein sequence ID" value="KYG04168.1"/>
    <property type="molecule type" value="Genomic_DNA"/>
</dbReference>
<dbReference type="Proteomes" id="UP000075502">
    <property type="component" value="Unassembled WGS sequence"/>
</dbReference>
<dbReference type="Proteomes" id="UP000075604">
    <property type="component" value="Unassembled WGS sequence"/>
</dbReference>
<evidence type="ECO:0000313" key="3">
    <source>
        <dbReference type="EMBL" id="KYG04168.1"/>
    </source>
</evidence>
<protein>
    <recommendedName>
        <fullName evidence="1">DUF6602 domain-containing protein</fullName>
    </recommendedName>
</protein>
<reference evidence="4 5" key="1">
    <citation type="submission" date="2014-02" db="EMBL/GenBank/DDBJ databases">
        <title>The small core and large imbalanced accessory genome model reveals a collaborative survival strategy of Sorangium cellulosum strains in nature.</title>
        <authorList>
            <person name="Han K."/>
            <person name="Peng R."/>
            <person name="Blom J."/>
            <person name="Li Y.-Z."/>
        </authorList>
    </citation>
    <scope>NUCLEOTIDE SEQUENCE [LARGE SCALE GENOMIC DNA]</scope>
    <source>
        <strain evidence="3 4">So0007-03</strain>
        <strain evidence="2 5">So0157-18</strain>
    </source>
</reference>
<evidence type="ECO:0000313" key="2">
    <source>
        <dbReference type="EMBL" id="KYF59729.1"/>
    </source>
</evidence>
<dbReference type="AlphaFoldDB" id="A0A150TI78"/>
<dbReference type="Pfam" id="PF20247">
    <property type="entry name" value="DUF6602"/>
    <property type="match status" value="1"/>
</dbReference>
<dbReference type="InterPro" id="IPR046537">
    <property type="entry name" value="DUF6602"/>
</dbReference>
<comment type="caution">
    <text evidence="3">The sequence shown here is derived from an EMBL/GenBank/DDBJ whole genome shotgun (WGS) entry which is preliminary data.</text>
</comment>
<dbReference type="CDD" id="cd21173">
    <property type="entry name" value="NucC-like"/>
    <property type="match status" value="1"/>
</dbReference>
<accession>A0A150TI78</accession>
<dbReference type="EMBL" id="JELX01001218">
    <property type="protein sequence ID" value="KYF59729.1"/>
    <property type="molecule type" value="Genomic_DNA"/>
</dbReference>
<evidence type="ECO:0000313" key="4">
    <source>
        <dbReference type="Proteomes" id="UP000075502"/>
    </source>
</evidence>
<feature type="domain" description="DUF6602" evidence="1">
    <location>
        <begin position="18"/>
        <end position="126"/>
    </location>
</feature>
<gene>
    <name evidence="2" type="ORF">BE04_26525</name>
    <name evidence="3" type="ORF">BE21_00260</name>
</gene>
<name>A0A150TI78_SORCE</name>
<organism evidence="3 4">
    <name type="scientific">Sorangium cellulosum</name>
    <name type="common">Polyangium cellulosum</name>
    <dbReference type="NCBI Taxonomy" id="56"/>
    <lineage>
        <taxon>Bacteria</taxon>
        <taxon>Pseudomonadati</taxon>
        <taxon>Myxococcota</taxon>
        <taxon>Polyangia</taxon>
        <taxon>Polyangiales</taxon>
        <taxon>Polyangiaceae</taxon>
        <taxon>Sorangium</taxon>
    </lineage>
</organism>